<feature type="chain" id="PRO_5011643954" description="DUF192 domain-containing protein" evidence="1">
    <location>
        <begin position="25"/>
        <end position="157"/>
    </location>
</feature>
<dbReference type="EMBL" id="FNEJ01000009">
    <property type="protein sequence ID" value="SDI75923.1"/>
    <property type="molecule type" value="Genomic_DNA"/>
</dbReference>
<dbReference type="Pfam" id="PF02643">
    <property type="entry name" value="DUF192"/>
    <property type="match status" value="1"/>
</dbReference>
<evidence type="ECO:0000313" key="3">
    <source>
        <dbReference type="Proteomes" id="UP000199093"/>
    </source>
</evidence>
<keyword evidence="1" id="KW-0732">Signal</keyword>
<protein>
    <recommendedName>
        <fullName evidence="4">DUF192 domain-containing protein</fullName>
    </recommendedName>
</protein>
<feature type="signal peptide" evidence="1">
    <location>
        <begin position="1"/>
        <end position="24"/>
    </location>
</feature>
<evidence type="ECO:0000313" key="2">
    <source>
        <dbReference type="EMBL" id="SDI75923.1"/>
    </source>
</evidence>
<evidence type="ECO:0000256" key="1">
    <source>
        <dbReference type="SAM" id="SignalP"/>
    </source>
</evidence>
<dbReference type="InterPro" id="IPR038695">
    <property type="entry name" value="Saro_0823-like_sf"/>
</dbReference>
<dbReference type="OrthoDB" id="9808290at2"/>
<dbReference type="RefSeq" id="WP_089847376.1">
    <property type="nucleotide sequence ID" value="NZ_FNEJ01000009.1"/>
</dbReference>
<dbReference type="Gene3D" id="2.60.120.1140">
    <property type="entry name" value="Protein of unknown function DUF192"/>
    <property type="match status" value="1"/>
</dbReference>
<dbReference type="STRING" id="555512.SAMN04487993_1009189"/>
<gene>
    <name evidence="2" type="ORF">SAMN04487993_1009189</name>
</gene>
<dbReference type="PANTHER" id="PTHR37953:SF1">
    <property type="entry name" value="UPF0127 PROTEIN MJ1496"/>
    <property type="match status" value="1"/>
</dbReference>
<dbReference type="PANTHER" id="PTHR37953">
    <property type="entry name" value="UPF0127 PROTEIN MJ1496"/>
    <property type="match status" value="1"/>
</dbReference>
<name>A0A1G8N716_9RHOB</name>
<proteinExistence type="predicted"/>
<accession>A0A1G8N716</accession>
<dbReference type="InterPro" id="IPR003795">
    <property type="entry name" value="DUF192"/>
</dbReference>
<organism evidence="2 3">
    <name type="scientific">Salipiger marinus</name>
    <dbReference type="NCBI Taxonomy" id="555512"/>
    <lineage>
        <taxon>Bacteria</taxon>
        <taxon>Pseudomonadati</taxon>
        <taxon>Pseudomonadota</taxon>
        <taxon>Alphaproteobacteria</taxon>
        <taxon>Rhodobacterales</taxon>
        <taxon>Roseobacteraceae</taxon>
        <taxon>Salipiger</taxon>
    </lineage>
</organism>
<sequence>MGNGTFRLCLSALALALIGQGAQAACRDDTVWLRGDWGSASFRVEIADDAASRAQGLMHVEEMPASAGMLFVYEREAPVSFWMKNTLIPLDMVFADAQGRVVSVHDRAVPGDLTPIPSGAPSQFVLEINGGLADQLGIVPGSEMRHPAIAEPVWPCE</sequence>
<keyword evidence="3" id="KW-1185">Reference proteome</keyword>
<evidence type="ECO:0008006" key="4">
    <source>
        <dbReference type="Google" id="ProtNLM"/>
    </source>
</evidence>
<reference evidence="2 3" key="1">
    <citation type="submission" date="2016-10" db="EMBL/GenBank/DDBJ databases">
        <authorList>
            <person name="de Groot N.N."/>
        </authorList>
    </citation>
    <scope>NUCLEOTIDE SEQUENCE [LARGE SCALE GENOMIC DNA]</scope>
    <source>
        <strain evidence="2 3">DSM 26424</strain>
    </source>
</reference>
<dbReference type="Proteomes" id="UP000199093">
    <property type="component" value="Unassembled WGS sequence"/>
</dbReference>
<dbReference type="AlphaFoldDB" id="A0A1G8N716"/>